<dbReference type="InterPro" id="IPR021005">
    <property type="entry name" value="Znf_CGNR"/>
</dbReference>
<evidence type="ECO:0000259" key="1">
    <source>
        <dbReference type="Pfam" id="PF11706"/>
    </source>
</evidence>
<dbReference type="RefSeq" id="WP_310278223.1">
    <property type="nucleotide sequence ID" value="NZ_JAVDXW010000001.1"/>
</dbReference>
<dbReference type="InterPro" id="IPR010852">
    <property type="entry name" value="ABATE"/>
</dbReference>
<dbReference type="Proteomes" id="UP001180845">
    <property type="component" value="Unassembled WGS sequence"/>
</dbReference>
<proteinExistence type="predicted"/>
<comment type="caution">
    <text evidence="2">The sequence shown here is derived from an EMBL/GenBank/DDBJ whole genome shotgun (WGS) entry which is preliminary data.</text>
</comment>
<dbReference type="InterPro" id="IPR023286">
    <property type="entry name" value="ABATE_dom_sf"/>
</dbReference>
<dbReference type="AlphaFoldDB" id="A0AAE3ZHZ2"/>
<dbReference type="PANTHER" id="PTHR35525:SF3">
    <property type="entry name" value="BLL6575 PROTEIN"/>
    <property type="match status" value="1"/>
</dbReference>
<dbReference type="EMBL" id="JAVDXW010000001">
    <property type="protein sequence ID" value="MDR7304440.1"/>
    <property type="molecule type" value="Genomic_DNA"/>
</dbReference>
<dbReference type="Pfam" id="PF11706">
    <property type="entry name" value="zf-CGNR"/>
    <property type="match status" value="1"/>
</dbReference>
<dbReference type="Gene3D" id="1.10.3300.10">
    <property type="entry name" value="Jann2411-like domain"/>
    <property type="match status" value="1"/>
</dbReference>
<gene>
    <name evidence="2" type="ORF">JOF55_004621</name>
</gene>
<evidence type="ECO:0000313" key="3">
    <source>
        <dbReference type="Proteomes" id="UP001180845"/>
    </source>
</evidence>
<evidence type="ECO:0000313" key="2">
    <source>
        <dbReference type="EMBL" id="MDR7304440.1"/>
    </source>
</evidence>
<feature type="domain" description="Zinc finger CGNR" evidence="1">
    <location>
        <begin position="144"/>
        <end position="184"/>
    </location>
</feature>
<sequence>MSDEAPLVGEPLALDLVNTRPATGDLLTTLDGLRAWLGLQADRFPEVHDVLAHLAEEDLADVRAIREHTTEALARVRRGERPAEADLDALNHTQGAAPLINELSWNGSITTGARRRIGPPGTRLAGRLAEAAADLLSDPAVAKIRECAADGCVLLFLPAHSRRRWCSATRCGNRARVARHYQRHKTG</sequence>
<dbReference type="SUPFAM" id="SSF160904">
    <property type="entry name" value="Jann2411-like"/>
    <property type="match status" value="1"/>
</dbReference>
<name>A0AAE3ZHZ2_9ACTN</name>
<keyword evidence="3" id="KW-1185">Reference proteome</keyword>
<accession>A0AAE3ZHZ2</accession>
<reference evidence="2" key="1">
    <citation type="submission" date="2023-07" db="EMBL/GenBank/DDBJ databases">
        <title>Sequencing the genomes of 1000 actinobacteria strains.</title>
        <authorList>
            <person name="Klenk H.-P."/>
        </authorList>
    </citation>
    <scope>NUCLEOTIDE SEQUENCE</scope>
    <source>
        <strain evidence="2">DSM 45977</strain>
    </source>
</reference>
<protein>
    <submittedName>
        <fullName evidence="2">RNA-binding Zn ribbon-like protein</fullName>
    </submittedName>
</protein>
<dbReference type="Pfam" id="PF07336">
    <property type="entry name" value="ABATE"/>
    <property type="match status" value="1"/>
</dbReference>
<organism evidence="2 3">
    <name type="scientific">Haloactinomyces albus</name>
    <dbReference type="NCBI Taxonomy" id="1352928"/>
    <lineage>
        <taxon>Bacteria</taxon>
        <taxon>Bacillati</taxon>
        <taxon>Actinomycetota</taxon>
        <taxon>Actinomycetes</taxon>
        <taxon>Actinopolysporales</taxon>
        <taxon>Actinopolysporaceae</taxon>
        <taxon>Haloactinomyces</taxon>
    </lineage>
</organism>
<dbReference type="PANTHER" id="PTHR35525">
    <property type="entry name" value="BLL6575 PROTEIN"/>
    <property type="match status" value="1"/>
</dbReference>